<keyword evidence="2" id="KW-1185">Reference proteome</keyword>
<protein>
    <submittedName>
        <fullName evidence="1">Uncharacterized protein</fullName>
    </submittedName>
</protein>
<accession>A0A4C1VFY7</accession>
<evidence type="ECO:0000313" key="2">
    <source>
        <dbReference type="Proteomes" id="UP000299102"/>
    </source>
</evidence>
<organism evidence="1 2">
    <name type="scientific">Eumeta variegata</name>
    <name type="common">Bagworm moth</name>
    <name type="synonym">Eumeta japonica</name>
    <dbReference type="NCBI Taxonomy" id="151549"/>
    <lineage>
        <taxon>Eukaryota</taxon>
        <taxon>Metazoa</taxon>
        <taxon>Ecdysozoa</taxon>
        <taxon>Arthropoda</taxon>
        <taxon>Hexapoda</taxon>
        <taxon>Insecta</taxon>
        <taxon>Pterygota</taxon>
        <taxon>Neoptera</taxon>
        <taxon>Endopterygota</taxon>
        <taxon>Lepidoptera</taxon>
        <taxon>Glossata</taxon>
        <taxon>Ditrysia</taxon>
        <taxon>Tineoidea</taxon>
        <taxon>Psychidae</taxon>
        <taxon>Oiketicinae</taxon>
        <taxon>Eumeta</taxon>
    </lineage>
</organism>
<comment type="caution">
    <text evidence="1">The sequence shown here is derived from an EMBL/GenBank/DDBJ whole genome shotgun (WGS) entry which is preliminary data.</text>
</comment>
<dbReference type="EMBL" id="BGZK01000335">
    <property type="protein sequence ID" value="GBP37530.1"/>
    <property type="molecule type" value="Genomic_DNA"/>
</dbReference>
<dbReference type="AlphaFoldDB" id="A0A4C1VFY7"/>
<gene>
    <name evidence="1" type="ORF">EVAR_28782_1</name>
</gene>
<proteinExistence type="predicted"/>
<name>A0A4C1VFY7_EUMVA</name>
<reference evidence="1 2" key="1">
    <citation type="journal article" date="2019" name="Commun. Biol.">
        <title>The bagworm genome reveals a unique fibroin gene that provides high tensile strength.</title>
        <authorList>
            <person name="Kono N."/>
            <person name="Nakamura H."/>
            <person name="Ohtoshi R."/>
            <person name="Tomita M."/>
            <person name="Numata K."/>
            <person name="Arakawa K."/>
        </authorList>
    </citation>
    <scope>NUCLEOTIDE SEQUENCE [LARGE SCALE GENOMIC DNA]</scope>
</reference>
<dbReference type="Proteomes" id="UP000299102">
    <property type="component" value="Unassembled WGS sequence"/>
</dbReference>
<sequence>MNREFRGRYNLCWVEIRRENVKSELIGRRHWVKSKGVCPKSPLVYSQAKDSICHYSLLVVDDLENRLVSQACGHALAPLEPQASTITKIIWTDNVAQLVCLLRRG</sequence>
<evidence type="ECO:0000313" key="1">
    <source>
        <dbReference type="EMBL" id="GBP37530.1"/>
    </source>
</evidence>